<feature type="domain" description="YqbQ/XkdQ" evidence="1">
    <location>
        <begin position="24"/>
        <end position="318"/>
    </location>
</feature>
<dbReference type="InterPro" id="IPR056937">
    <property type="entry name" value="YqbQ/XkdQ"/>
</dbReference>
<sequence length="321" mass="36070">MAHQLFAIVSGNKYDITGLISNLSWSSNVDTLGEELSFDYAKNDYLTIDNGDFIVLYNDKVLHHYVVVESTEADRNTVSYECYDYAWWLNKSKTVIQFSKVSVSTAIEKLCDKFDIMHNIVPIPTLISKIYKDNTVSDIILDLLEQAAQETGNKYYMEMVDKELTIRKQTDLLINPTIQLADNIAAFSLTDFISNPSHKSSIDELRNNVIVVSNKEDSTSVYAEASDNANINKYGLLTETVTVDEKDESQARQIAKTTLADLNKINHEISLELLGHDDIKAGRLIDINEPITNIVGRFLIKSANHTVSNGIHKVSIELGVR</sequence>
<organism evidence="2 3">
    <name type="scientific">Paenibacillus thailandensis</name>
    <dbReference type="NCBI Taxonomy" id="393250"/>
    <lineage>
        <taxon>Bacteria</taxon>
        <taxon>Bacillati</taxon>
        <taxon>Bacillota</taxon>
        <taxon>Bacilli</taxon>
        <taxon>Bacillales</taxon>
        <taxon>Paenibacillaceae</taxon>
        <taxon>Paenibacillus</taxon>
    </lineage>
</organism>
<proteinExistence type="predicted"/>
<reference evidence="3" key="1">
    <citation type="journal article" date="2019" name="Int. J. Syst. Evol. Microbiol.">
        <title>The Global Catalogue of Microorganisms (GCM) 10K type strain sequencing project: providing services to taxonomists for standard genome sequencing and annotation.</title>
        <authorList>
            <consortium name="The Broad Institute Genomics Platform"/>
            <consortium name="The Broad Institute Genome Sequencing Center for Infectious Disease"/>
            <person name="Wu L."/>
            <person name="Ma J."/>
        </authorList>
    </citation>
    <scope>NUCLEOTIDE SEQUENCE [LARGE SCALE GENOMIC DNA]</scope>
    <source>
        <strain evidence="3">TISTR 1827</strain>
    </source>
</reference>
<dbReference type="Proteomes" id="UP001597493">
    <property type="component" value="Unassembled WGS sequence"/>
</dbReference>
<keyword evidence="3" id="KW-1185">Reference proteome</keyword>
<accession>A0ABW5R5E9</accession>
<evidence type="ECO:0000313" key="2">
    <source>
        <dbReference type="EMBL" id="MFD2663038.1"/>
    </source>
</evidence>
<protein>
    <recommendedName>
        <fullName evidence="1">YqbQ/XkdQ domain-containing protein</fullName>
    </recommendedName>
</protein>
<name>A0ABW5R5E9_9BACL</name>
<comment type="caution">
    <text evidence="2">The sequence shown here is derived from an EMBL/GenBank/DDBJ whole genome shotgun (WGS) entry which is preliminary data.</text>
</comment>
<dbReference type="RefSeq" id="WP_379278324.1">
    <property type="nucleotide sequence ID" value="NZ_JBHUGT010000045.1"/>
</dbReference>
<evidence type="ECO:0000259" key="1">
    <source>
        <dbReference type="Pfam" id="PF24032"/>
    </source>
</evidence>
<dbReference type="Pfam" id="PF24032">
    <property type="entry name" value="YQBQ"/>
    <property type="match status" value="1"/>
</dbReference>
<evidence type="ECO:0000313" key="3">
    <source>
        <dbReference type="Proteomes" id="UP001597493"/>
    </source>
</evidence>
<dbReference type="EMBL" id="JBHUMY010000038">
    <property type="protein sequence ID" value="MFD2663038.1"/>
    <property type="molecule type" value="Genomic_DNA"/>
</dbReference>
<gene>
    <name evidence="2" type="ORF">ACFSW5_22530</name>
</gene>